<dbReference type="PROSITE" id="PS01129">
    <property type="entry name" value="PSI_RLU"/>
    <property type="match status" value="1"/>
</dbReference>
<proteinExistence type="inferred from homology"/>
<evidence type="ECO:0000313" key="6">
    <source>
        <dbReference type="Proteomes" id="UP000256424"/>
    </source>
</evidence>
<dbReference type="CDD" id="cd02869">
    <property type="entry name" value="PseudoU_synth_RluA_like"/>
    <property type="match status" value="1"/>
</dbReference>
<dbReference type="InterPro" id="IPR006145">
    <property type="entry name" value="PsdUridine_synth_RsuA/RluA"/>
</dbReference>
<dbReference type="OrthoDB" id="128480at2"/>
<dbReference type="GO" id="GO:0000455">
    <property type="term" value="P:enzyme-directed rRNA pseudouridine synthesis"/>
    <property type="evidence" value="ECO:0007669"/>
    <property type="project" value="TreeGrafter"/>
</dbReference>
<keyword evidence="6" id="KW-1185">Reference proteome</keyword>
<gene>
    <name evidence="5" type="ORF">CQA66_08035</name>
</gene>
<dbReference type="Proteomes" id="UP000256424">
    <property type="component" value="Unassembled WGS sequence"/>
</dbReference>
<sequence length="456" mass="51780">MGFVTKQHYVNSPIKATKFLLGLGYSKAATQRIIDKARLRQFGNVLQKKSIITKGIVEITEFAGRNLGLSPCVVVDSGISSNRHCVIEDSYQDVCPLDSRITNFATNNLSFCIFNKPAKLLTHPRNLNLHTPEPSLLEQLRYSFGAQSNPCHRLDYETSGLLLCSLDRQSEIRIKNLFLERAILKEYLAIVCGRVKNSILIESDIVFPARLGSLCIRGQAKNLKIQALDKARSLRDIVRMKQEIQDSSYSNPLDSRLAASLFIPVKSFADYYALEQFLQSNFGKKTFTDNIFSDIQHDVADTPFQLLESYRIFREKTLQSRRIASVRLKDSHTNNDVSTGFSLVRLVALTGKTHQLRIHANALRHSIVGDTLYGIQDWVASFFLDSKSQFADSNFGVPSFASGFDIEIFSQFLYYYQNLACHRNQILCDMRLYYTGNVRLLLHARSLKFLGKRFVA</sequence>
<dbReference type="InterPro" id="IPR006224">
    <property type="entry name" value="PsdUridine_synth_RluA-like_CS"/>
</dbReference>
<dbReference type="Gene3D" id="3.30.2350.10">
    <property type="entry name" value="Pseudouridine synthase"/>
    <property type="match status" value="1"/>
</dbReference>
<comment type="similarity">
    <text evidence="1">Belongs to the pseudouridine synthase RluA family.</text>
</comment>
<dbReference type="SUPFAM" id="SSF55120">
    <property type="entry name" value="Pseudouridine synthase"/>
    <property type="match status" value="1"/>
</dbReference>
<evidence type="ECO:0000259" key="4">
    <source>
        <dbReference type="Pfam" id="PF00849"/>
    </source>
</evidence>
<reference evidence="5 6" key="1">
    <citation type="submission" date="2018-04" db="EMBL/GenBank/DDBJ databases">
        <title>Novel Campyloabacter and Helicobacter Species and Strains.</title>
        <authorList>
            <person name="Mannion A.J."/>
            <person name="Shen Z."/>
            <person name="Fox J.G."/>
        </authorList>
    </citation>
    <scope>NUCLEOTIDE SEQUENCE [LARGE SCALE GENOMIC DNA]</scope>
    <source>
        <strain evidence="5 6">MIT 97-5075</strain>
    </source>
</reference>
<evidence type="ECO:0000256" key="1">
    <source>
        <dbReference type="ARBA" id="ARBA00010876"/>
    </source>
</evidence>
<dbReference type="GO" id="GO:0003723">
    <property type="term" value="F:RNA binding"/>
    <property type="evidence" value="ECO:0007669"/>
    <property type="project" value="InterPro"/>
</dbReference>
<evidence type="ECO:0000313" key="5">
    <source>
        <dbReference type="EMBL" id="RDU70501.1"/>
    </source>
</evidence>
<organism evidence="5 6">
    <name type="scientific">Helicobacter aurati</name>
    <dbReference type="NCBI Taxonomy" id="137778"/>
    <lineage>
        <taxon>Bacteria</taxon>
        <taxon>Pseudomonadati</taxon>
        <taxon>Campylobacterota</taxon>
        <taxon>Epsilonproteobacteria</taxon>
        <taxon>Campylobacterales</taxon>
        <taxon>Helicobacteraceae</taxon>
        <taxon>Helicobacter</taxon>
    </lineage>
</organism>
<protein>
    <recommendedName>
        <fullName evidence="2">RNA pseudouridylate synthase</fullName>
    </recommendedName>
    <alternativeName>
        <fullName evidence="3">RNA-uridine isomerase</fullName>
    </alternativeName>
</protein>
<name>A0A3D8J152_9HELI</name>
<dbReference type="PANTHER" id="PTHR21600:SF87">
    <property type="entry name" value="RNA PSEUDOURIDYLATE SYNTHASE DOMAIN-CONTAINING PROTEIN 1"/>
    <property type="match status" value="1"/>
</dbReference>
<accession>A0A3D8J152</accession>
<evidence type="ECO:0000256" key="3">
    <source>
        <dbReference type="ARBA" id="ARBA00033164"/>
    </source>
</evidence>
<dbReference type="EMBL" id="NXLW01000019">
    <property type="protein sequence ID" value="RDU70501.1"/>
    <property type="molecule type" value="Genomic_DNA"/>
</dbReference>
<comment type="caution">
    <text evidence="5">The sequence shown here is derived from an EMBL/GenBank/DDBJ whole genome shotgun (WGS) entry which is preliminary data.</text>
</comment>
<dbReference type="InterPro" id="IPR050188">
    <property type="entry name" value="RluA_PseudoU_synthase"/>
</dbReference>
<feature type="domain" description="Pseudouridine synthase RsuA/RluA-like" evidence="4">
    <location>
        <begin position="111"/>
        <end position="361"/>
    </location>
</feature>
<dbReference type="GO" id="GO:0009982">
    <property type="term" value="F:pseudouridine synthase activity"/>
    <property type="evidence" value="ECO:0007669"/>
    <property type="project" value="InterPro"/>
</dbReference>
<evidence type="ECO:0000256" key="2">
    <source>
        <dbReference type="ARBA" id="ARBA00031870"/>
    </source>
</evidence>
<dbReference type="AlphaFoldDB" id="A0A3D8J152"/>
<dbReference type="GO" id="GO:0140098">
    <property type="term" value="F:catalytic activity, acting on RNA"/>
    <property type="evidence" value="ECO:0007669"/>
    <property type="project" value="UniProtKB-ARBA"/>
</dbReference>
<dbReference type="PANTHER" id="PTHR21600">
    <property type="entry name" value="MITOCHONDRIAL RNA PSEUDOURIDINE SYNTHASE"/>
    <property type="match status" value="1"/>
</dbReference>
<dbReference type="Pfam" id="PF00849">
    <property type="entry name" value="PseudoU_synth_2"/>
    <property type="match status" value="1"/>
</dbReference>
<dbReference type="InterPro" id="IPR020103">
    <property type="entry name" value="PsdUridine_synth_cat_dom_sf"/>
</dbReference>
<dbReference type="RefSeq" id="WP_104763365.1">
    <property type="nucleotide sequence ID" value="NZ_FZPM01000020.1"/>
</dbReference>